<feature type="transmembrane region" description="Helical" evidence="1">
    <location>
        <begin position="573"/>
        <end position="594"/>
    </location>
</feature>
<evidence type="ECO:0008006" key="4">
    <source>
        <dbReference type="Google" id="ProtNLM"/>
    </source>
</evidence>
<dbReference type="InterPro" id="IPR044925">
    <property type="entry name" value="His-Me_finger_sf"/>
</dbReference>
<dbReference type="EMBL" id="VYZN01001862">
    <property type="protein sequence ID" value="KAE9521876.1"/>
    <property type="molecule type" value="Genomic_DNA"/>
</dbReference>
<keyword evidence="1" id="KW-0812">Transmembrane</keyword>
<dbReference type="SUPFAM" id="SSF54060">
    <property type="entry name" value="His-Me finger endonucleases"/>
    <property type="match status" value="1"/>
</dbReference>
<evidence type="ECO:0000313" key="2">
    <source>
        <dbReference type="EMBL" id="KAE9521876.1"/>
    </source>
</evidence>
<dbReference type="GO" id="GO:0071897">
    <property type="term" value="P:DNA biosynthetic process"/>
    <property type="evidence" value="ECO:0007669"/>
    <property type="project" value="UniProtKB-ARBA"/>
</dbReference>
<protein>
    <recommendedName>
        <fullName evidence="4">DNA-directed DNA polymerase</fullName>
    </recommendedName>
</protein>
<dbReference type="Gene3D" id="3.40.1800.10">
    <property type="entry name" value="His-Me finger endonucleases"/>
    <property type="match status" value="1"/>
</dbReference>
<dbReference type="PANTHER" id="PTHR31511:SF12">
    <property type="entry name" value="RHO TERMINATION FACTOR N-TERMINAL DOMAIN-CONTAINING PROTEIN"/>
    <property type="match status" value="1"/>
</dbReference>
<evidence type="ECO:0000256" key="1">
    <source>
        <dbReference type="SAM" id="Phobius"/>
    </source>
</evidence>
<keyword evidence="3" id="KW-1185">Reference proteome</keyword>
<reference evidence="2 3" key="1">
    <citation type="submission" date="2019-08" db="EMBL/GenBank/DDBJ databases">
        <title>The genome of the soybean aphid Biotype 1, its phylome, world population structure and adaptation to the North American continent.</title>
        <authorList>
            <person name="Giordano R."/>
            <person name="Donthu R.K."/>
            <person name="Hernandez A.G."/>
            <person name="Wright C.L."/>
            <person name="Zimin A.V."/>
        </authorList>
    </citation>
    <scope>NUCLEOTIDE SEQUENCE [LARGE SCALE GENOMIC DNA]</scope>
    <source>
        <tissue evidence="2">Whole aphids</tissue>
    </source>
</reference>
<dbReference type="Proteomes" id="UP000475862">
    <property type="component" value="Unassembled WGS sequence"/>
</dbReference>
<comment type="caution">
    <text evidence="2">The sequence shown here is derived from an EMBL/GenBank/DDBJ whole genome shotgun (WGS) entry which is preliminary data.</text>
</comment>
<dbReference type="PANTHER" id="PTHR31511">
    <property type="entry name" value="PROTEIN CBG23764"/>
    <property type="match status" value="1"/>
</dbReference>
<feature type="non-terminal residue" evidence="2">
    <location>
        <position position="699"/>
    </location>
</feature>
<accession>A0A6G0SU23</accession>
<keyword evidence="1" id="KW-1133">Transmembrane helix</keyword>
<proteinExistence type="predicted"/>
<dbReference type="OrthoDB" id="414982at2759"/>
<keyword evidence="1" id="KW-0472">Membrane</keyword>
<evidence type="ECO:0000313" key="3">
    <source>
        <dbReference type="Proteomes" id="UP000475862"/>
    </source>
</evidence>
<sequence length="699" mass="81999">MKIDIPPKKFLSYEVFPLKVVDYEKRDILLTNSFTKKLVMKIKLYSVNDALRRSINRLRAALEHHKLICGPHKPIHPKMPLEGEVLEFTAWQNTQRHLIVIYADFEALLLKANERKGKNTTIIQKHCPMSYGFLVNKAPKDVPTELLREFNIPTEPVIYRGSESRQDVAKHFIENITDMNEKIEKLLETNIILNISDKDNAKHNSCFKCNLCKCAVNNHTHVRDHHHLTSKFRQTLCNRCNLSIKQPKYVPVFLHNLSNYDAHFQITELENNSKRINVIPNSEENIKFVDKIQFMSTRLSTLAVNLVTPNLEKFRETGKHFSNNEMPLVTRKSVSPYDYTDDWSKLELTSLPPIEDFYSTLIEEHIKDSVYLFATEVWNHFNCQTLGEYSYLYLKIDELLLADVLENFRDLCLNTYYLDPAYYFTAPAFSFDAMLKYTEIKLELLSDYEMLLMFEDDSHKPACGMRNLIMKKYQILTHQTHNDLPFLPQNSIPPGSIVRKLMATFKTKKNHIFHYRNLQQALNNGLIVEKVHRIVQFKQSPWLEPYIILNTEMRKNAKNEFEKDFLKLLNNTVFGMLLKILIMTIFINFVWLSFKKNDGKRSQAFKYKASFSVLEISKTLMYDYHYNVMQKHYGDNIELMYTDTAMATPRYPVMTPMTERKNIPGLFSDETDGEICALRVKSYAYIFQGREKIKAKGIR</sequence>
<dbReference type="InterPro" id="IPR043502">
    <property type="entry name" value="DNA/RNA_pol_sf"/>
</dbReference>
<gene>
    <name evidence="2" type="ORF">AGLY_017683</name>
</gene>
<dbReference type="InterPro" id="IPR038563">
    <property type="entry name" value="Endonuclease_7_sf"/>
</dbReference>
<organism evidence="2 3">
    <name type="scientific">Aphis glycines</name>
    <name type="common">Soybean aphid</name>
    <dbReference type="NCBI Taxonomy" id="307491"/>
    <lineage>
        <taxon>Eukaryota</taxon>
        <taxon>Metazoa</taxon>
        <taxon>Ecdysozoa</taxon>
        <taxon>Arthropoda</taxon>
        <taxon>Hexapoda</taxon>
        <taxon>Insecta</taxon>
        <taxon>Pterygota</taxon>
        <taxon>Neoptera</taxon>
        <taxon>Paraneoptera</taxon>
        <taxon>Hemiptera</taxon>
        <taxon>Sternorrhyncha</taxon>
        <taxon>Aphidomorpha</taxon>
        <taxon>Aphidoidea</taxon>
        <taxon>Aphididae</taxon>
        <taxon>Aphidini</taxon>
        <taxon>Aphis</taxon>
        <taxon>Aphis</taxon>
    </lineage>
</organism>
<name>A0A6G0SU23_APHGL</name>
<dbReference type="SUPFAM" id="SSF56672">
    <property type="entry name" value="DNA/RNA polymerases"/>
    <property type="match status" value="1"/>
</dbReference>
<dbReference type="AlphaFoldDB" id="A0A6G0SU23"/>